<name>A0A8H2XFQ5_9AGAM</name>
<reference evidence="5" key="1">
    <citation type="submission" date="2021-01" db="EMBL/GenBank/DDBJ databases">
        <authorList>
            <person name="Kaushik A."/>
        </authorList>
    </citation>
    <scope>NUCLEOTIDE SEQUENCE</scope>
    <source>
        <strain evidence="5">Type strain: AG8-Rh-89/</strain>
    </source>
</reference>
<dbReference type="GO" id="GO:1990837">
    <property type="term" value="F:sequence-specific double-stranded DNA binding"/>
    <property type="evidence" value="ECO:0007669"/>
    <property type="project" value="TreeGrafter"/>
</dbReference>
<evidence type="ECO:0000259" key="4">
    <source>
        <dbReference type="PROSITE" id="PS50071"/>
    </source>
</evidence>
<protein>
    <recommendedName>
        <fullName evidence="4">Homeobox domain-containing protein</fullName>
    </recommendedName>
</protein>
<dbReference type="PANTHER" id="PTHR46255">
    <property type="entry name" value="SHORT STATURE HOMEOBOX"/>
    <property type="match status" value="1"/>
</dbReference>
<comment type="caution">
    <text evidence="5">The sequence shown here is derived from an EMBL/GenBank/DDBJ whole genome shotgun (WGS) entry which is preliminary data.</text>
</comment>
<feature type="compositionally biased region" description="Polar residues" evidence="3">
    <location>
        <begin position="259"/>
        <end position="276"/>
    </location>
</feature>
<feature type="region of interest" description="Disordered" evidence="3">
    <location>
        <begin position="1"/>
        <end position="57"/>
    </location>
</feature>
<dbReference type="CDD" id="cd00086">
    <property type="entry name" value="homeodomain"/>
    <property type="match status" value="1"/>
</dbReference>
<evidence type="ECO:0000313" key="5">
    <source>
        <dbReference type="EMBL" id="CAE6421133.1"/>
    </source>
</evidence>
<feature type="region of interest" description="Disordered" evidence="3">
    <location>
        <begin position="359"/>
        <end position="428"/>
    </location>
</feature>
<dbReference type="PANTHER" id="PTHR46255:SF3">
    <property type="entry name" value="HOMEOBOX DOMAIN-CONTAINING PROTEIN"/>
    <property type="match status" value="1"/>
</dbReference>
<organism evidence="5 6">
    <name type="scientific">Rhizoctonia solani</name>
    <dbReference type="NCBI Taxonomy" id="456999"/>
    <lineage>
        <taxon>Eukaryota</taxon>
        <taxon>Fungi</taxon>
        <taxon>Dikarya</taxon>
        <taxon>Basidiomycota</taxon>
        <taxon>Agaricomycotina</taxon>
        <taxon>Agaricomycetes</taxon>
        <taxon>Cantharellales</taxon>
        <taxon>Ceratobasidiaceae</taxon>
        <taxon>Rhizoctonia</taxon>
    </lineage>
</organism>
<evidence type="ECO:0000256" key="3">
    <source>
        <dbReference type="SAM" id="MobiDB-lite"/>
    </source>
</evidence>
<dbReference type="Gene3D" id="1.10.10.60">
    <property type="entry name" value="Homeodomain-like"/>
    <property type="match status" value="1"/>
</dbReference>
<feature type="compositionally biased region" description="Polar residues" evidence="3">
    <location>
        <begin position="110"/>
        <end position="135"/>
    </location>
</feature>
<dbReference type="GO" id="GO:0005634">
    <property type="term" value="C:nucleus"/>
    <property type="evidence" value="ECO:0007669"/>
    <property type="project" value="UniProtKB-SubCell"/>
</dbReference>
<comment type="subcellular location">
    <subcellularLocation>
        <location evidence="1 2">Nucleus</location>
    </subcellularLocation>
</comment>
<feature type="DNA-binding region" description="Homeobox" evidence="1">
    <location>
        <begin position="46"/>
        <end position="105"/>
    </location>
</feature>
<dbReference type="SMART" id="SM00389">
    <property type="entry name" value="HOX"/>
    <property type="match status" value="1"/>
</dbReference>
<feature type="region of interest" description="Disordered" evidence="3">
    <location>
        <begin position="96"/>
        <end position="347"/>
    </location>
</feature>
<dbReference type="AlphaFoldDB" id="A0A8H2XFQ5"/>
<feature type="compositionally biased region" description="Polar residues" evidence="3">
    <location>
        <begin position="178"/>
        <end position="189"/>
    </location>
</feature>
<accession>A0A8H2XFQ5</accession>
<dbReference type="GO" id="GO:0000981">
    <property type="term" value="F:DNA-binding transcription factor activity, RNA polymerase II-specific"/>
    <property type="evidence" value="ECO:0007669"/>
    <property type="project" value="TreeGrafter"/>
</dbReference>
<proteinExistence type="predicted"/>
<dbReference type="SUPFAM" id="SSF46689">
    <property type="entry name" value="Homeodomain-like"/>
    <property type="match status" value="1"/>
</dbReference>
<dbReference type="InterPro" id="IPR001356">
    <property type="entry name" value="HD"/>
</dbReference>
<feature type="compositionally biased region" description="Pro residues" evidence="3">
    <location>
        <begin position="283"/>
        <end position="292"/>
    </location>
</feature>
<dbReference type="InterPro" id="IPR009057">
    <property type="entry name" value="Homeodomain-like_sf"/>
</dbReference>
<keyword evidence="1 2" id="KW-0238">DNA-binding</keyword>
<feature type="compositionally biased region" description="Basic and acidic residues" evidence="3">
    <location>
        <begin position="1"/>
        <end position="16"/>
    </location>
</feature>
<evidence type="ECO:0000313" key="6">
    <source>
        <dbReference type="Proteomes" id="UP000663850"/>
    </source>
</evidence>
<dbReference type="InterPro" id="IPR052631">
    <property type="entry name" value="Paired_homeobox_Bicoid"/>
</dbReference>
<gene>
    <name evidence="5" type="ORF">RDB_LOCUS10117</name>
</gene>
<sequence length="428" mass="47435">MRASNHDRGLKRARSEDVEEEEERQESVSSSEASEHAEQPIMPAPKKRTRTLMTPDQLTALHRLLSQTRFPTTEQREQCGREIGLSARRVQVWFQNQRQKSKAQQQANSTAGGSRQALASQRSTPYQVFNYNSSYYDPPHPRPYTSHSYSHGEPMHPTVDTPPLLRRSQRLSYHRRGNSSQSYYAPHGSSSHEYRSGGYPPPSYALPEPEYTRSPASYYDHYHSPPRARSPLTSGSVPGEDATLPPIWPENEQQREEPSATTRSPSISTHPASSRRPSLLPTGLPPPQPLEPTPIWSHPHTNSRSMRPLPVASGLPSLLTGLTRGRARSDPPLASAQTSNVPAHSNRGLGLELFGTRAVTNPEARGDVPTSPERTHSAPTALDSRRLSPAESSPRQGEPVEPETEPTRPRTSRGLTHSQPSSLDAGRD</sequence>
<keyword evidence="1 2" id="KW-0371">Homeobox</keyword>
<feature type="compositionally biased region" description="Basic residues" evidence="3">
    <location>
        <begin position="167"/>
        <end position="177"/>
    </location>
</feature>
<dbReference type="Pfam" id="PF00046">
    <property type="entry name" value="Homeodomain"/>
    <property type="match status" value="1"/>
</dbReference>
<feature type="domain" description="Homeobox" evidence="4">
    <location>
        <begin position="44"/>
        <end position="104"/>
    </location>
</feature>
<dbReference type="EMBL" id="CAJMWZ010000535">
    <property type="protein sequence ID" value="CAE6421133.1"/>
    <property type="molecule type" value="Genomic_DNA"/>
</dbReference>
<feature type="compositionally biased region" description="Low complexity" evidence="3">
    <location>
        <begin position="96"/>
        <end position="109"/>
    </location>
</feature>
<keyword evidence="1 2" id="KW-0539">Nucleus</keyword>
<evidence type="ECO:0000256" key="1">
    <source>
        <dbReference type="PROSITE-ProRule" id="PRU00108"/>
    </source>
</evidence>
<evidence type="ECO:0000256" key="2">
    <source>
        <dbReference type="RuleBase" id="RU000682"/>
    </source>
</evidence>
<dbReference type="PROSITE" id="PS50071">
    <property type="entry name" value="HOMEOBOX_2"/>
    <property type="match status" value="1"/>
</dbReference>
<dbReference type="Proteomes" id="UP000663850">
    <property type="component" value="Unassembled WGS sequence"/>
</dbReference>